<dbReference type="CDD" id="cd16913">
    <property type="entry name" value="YkuD_like"/>
    <property type="match status" value="1"/>
</dbReference>
<dbReference type="Gene3D" id="2.40.440.10">
    <property type="entry name" value="L,D-transpeptidase catalytic domain-like"/>
    <property type="match status" value="1"/>
</dbReference>
<evidence type="ECO:0000256" key="4">
    <source>
        <dbReference type="ARBA" id="ARBA00022960"/>
    </source>
</evidence>
<dbReference type="InterPro" id="IPR005490">
    <property type="entry name" value="LD_TPept_cat_dom"/>
</dbReference>
<comment type="similarity">
    <text evidence="2">Belongs to the YkuD family.</text>
</comment>
<feature type="signal peptide" evidence="8">
    <location>
        <begin position="1"/>
        <end position="27"/>
    </location>
</feature>
<dbReference type="EMBL" id="BMMF01000001">
    <property type="protein sequence ID" value="GGK18528.1"/>
    <property type="molecule type" value="Genomic_DNA"/>
</dbReference>
<keyword evidence="3" id="KW-0808">Transferase</keyword>
<evidence type="ECO:0000259" key="9">
    <source>
        <dbReference type="PROSITE" id="PS52029"/>
    </source>
</evidence>
<dbReference type="GO" id="GO:0005576">
    <property type="term" value="C:extracellular region"/>
    <property type="evidence" value="ECO:0007669"/>
    <property type="project" value="TreeGrafter"/>
</dbReference>
<proteinExistence type="inferred from homology"/>
<dbReference type="GO" id="GO:0016740">
    <property type="term" value="F:transferase activity"/>
    <property type="evidence" value="ECO:0007669"/>
    <property type="project" value="UniProtKB-KW"/>
</dbReference>
<reference evidence="10 11" key="1">
    <citation type="journal article" date="2014" name="Int. J. Syst. Evol. Microbiol.">
        <title>Complete genome sequence of Corynebacterium casei LMG S-19264T (=DSM 44701T), isolated from a smear-ripened cheese.</title>
        <authorList>
            <consortium name="US DOE Joint Genome Institute (JGI-PGF)"/>
            <person name="Walter F."/>
            <person name="Albersmeier A."/>
            <person name="Kalinowski J."/>
            <person name="Ruckert C."/>
        </authorList>
    </citation>
    <scope>NUCLEOTIDE SEQUENCE [LARGE SCALE GENOMIC DNA]</scope>
    <source>
        <strain evidence="10 11">CGMCC 1.9161</strain>
    </source>
</reference>
<protein>
    <submittedName>
        <fullName evidence="10">Murein L,D-transpeptidase</fullName>
    </submittedName>
</protein>
<keyword evidence="6 7" id="KW-0961">Cell wall biogenesis/degradation</keyword>
<accession>A0A917Q3Q0</accession>
<dbReference type="GO" id="GO:0071972">
    <property type="term" value="F:peptidoglycan L,D-transpeptidase activity"/>
    <property type="evidence" value="ECO:0007669"/>
    <property type="project" value="TreeGrafter"/>
</dbReference>
<dbReference type="RefSeq" id="WP_188908473.1">
    <property type="nucleotide sequence ID" value="NZ_BMMF01000001.1"/>
</dbReference>
<dbReference type="GO" id="GO:0071555">
    <property type="term" value="P:cell wall organization"/>
    <property type="evidence" value="ECO:0007669"/>
    <property type="project" value="UniProtKB-UniRule"/>
</dbReference>
<evidence type="ECO:0000256" key="2">
    <source>
        <dbReference type="ARBA" id="ARBA00005992"/>
    </source>
</evidence>
<gene>
    <name evidence="10" type="ORF">GCM10011322_01600</name>
</gene>
<comment type="caution">
    <text evidence="10">The sequence shown here is derived from an EMBL/GenBank/DDBJ whole genome shotgun (WGS) entry which is preliminary data.</text>
</comment>
<dbReference type="InterPro" id="IPR050979">
    <property type="entry name" value="LD-transpeptidase"/>
</dbReference>
<dbReference type="PANTHER" id="PTHR30582">
    <property type="entry name" value="L,D-TRANSPEPTIDASE"/>
    <property type="match status" value="1"/>
</dbReference>
<dbReference type="GO" id="GO:0018104">
    <property type="term" value="P:peptidoglycan-protein cross-linking"/>
    <property type="evidence" value="ECO:0007669"/>
    <property type="project" value="TreeGrafter"/>
</dbReference>
<dbReference type="PANTHER" id="PTHR30582:SF30">
    <property type="entry name" value="BLR4375 PROTEIN"/>
    <property type="match status" value="1"/>
</dbReference>
<feature type="chain" id="PRO_5037415291" evidence="8">
    <location>
        <begin position="28"/>
        <end position="332"/>
    </location>
</feature>
<dbReference type="AlphaFoldDB" id="A0A917Q3Q0"/>
<dbReference type="PROSITE" id="PS52029">
    <property type="entry name" value="LD_TPASE"/>
    <property type="match status" value="1"/>
</dbReference>
<evidence type="ECO:0000313" key="11">
    <source>
        <dbReference type="Proteomes" id="UP000600449"/>
    </source>
</evidence>
<evidence type="ECO:0000313" key="10">
    <source>
        <dbReference type="EMBL" id="GGK18528.1"/>
    </source>
</evidence>
<evidence type="ECO:0000256" key="3">
    <source>
        <dbReference type="ARBA" id="ARBA00022679"/>
    </source>
</evidence>
<feature type="active site" description="Nucleophile" evidence="7">
    <location>
        <position position="307"/>
    </location>
</feature>
<evidence type="ECO:0000256" key="8">
    <source>
        <dbReference type="SAM" id="SignalP"/>
    </source>
</evidence>
<organism evidence="10 11">
    <name type="scientific">Salinarimonas ramus</name>
    <dbReference type="NCBI Taxonomy" id="690164"/>
    <lineage>
        <taxon>Bacteria</taxon>
        <taxon>Pseudomonadati</taxon>
        <taxon>Pseudomonadota</taxon>
        <taxon>Alphaproteobacteria</taxon>
        <taxon>Hyphomicrobiales</taxon>
        <taxon>Salinarimonadaceae</taxon>
        <taxon>Salinarimonas</taxon>
    </lineage>
</organism>
<dbReference type="Proteomes" id="UP000600449">
    <property type="component" value="Unassembled WGS sequence"/>
</dbReference>
<name>A0A917Q3Q0_9HYPH</name>
<dbReference type="GO" id="GO:0008360">
    <property type="term" value="P:regulation of cell shape"/>
    <property type="evidence" value="ECO:0007669"/>
    <property type="project" value="UniProtKB-UniRule"/>
</dbReference>
<dbReference type="SUPFAM" id="SSF47090">
    <property type="entry name" value="PGBD-like"/>
    <property type="match status" value="1"/>
</dbReference>
<evidence type="ECO:0000256" key="5">
    <source>
        <dbReference type="ARBA" id="ARBA00022984"/>
    </source>
</evidence>
<comment type="pathway">
    <text evidence="1 7">Cell wall biogenesis; peptidoglycan biosynthesis.</text>
</comment>
<dbReference type="SUPFAM" id="SSF141523">
    <property type="entry name" value="L,D-transpeptidase catalytic domain-like"/>
    <property type="match status" value="1"/>
</dbReference>
<feature type="domain" description="L,D-TPase catalytic" evidence="9">
    <location>
        <begin position="198"/>
        <end position="331"/>
    </location>
</feature>
<keyword evidence="4 7" id="KW-0133">Cell shape</keyword>
<keyword evidence="11" id="KW-1185">Reference proteome</keyword>
<feature type="active site" description="Proton donor/acceptor" evidence="7">
    <location>
        <position position="291"/>
    </location>
</feature>
<evidence type="ECO:0000256" key="7">
    <source>
        <dbReference type="PROSITE-ProRule" id="PRU01373"/>
    </source>
</evidence>
<dbReference type="InterPro" id="IPR036365">
    <property type="entry name" value="PGBD-like_sf"/>
</dbReference>
<sequence>MRPEIARNSLRALLIGCAATFAGPAFAQPALDPAEVNAARLGEERPVAGERHPLILRLQVLLDRANVSPGVVDGYLGENVEKALSAYARREGFADADPLAPEIVEALLAGDVEPVLERYVITADDLEGPFVESIPDDYAQLAEMERLAYRGPQEMLAERFHMDQELLEALNPDADFGSAGTEILVARPGEALEEGTIARIAVDRSLGALRALDEAGEIVVFYPATIGSAETPSPSGTHEIVAVAMDPAYYYRPDVNFQQGDLDRQLEIPPGPNNPVGTVWIDLSEPTYGIHGTPTPDEIDKDYSHGCVRLTNWDAEELAGLVEQGIPVEFVQ</sequence>
<keyword evidence="5 7" id="KW-0573">Peptidoglycan synthesis</keyword>
<dbReference type="Pfam" id="PF03734">
    <property type="entry name" value="YkuD"/>
    <property type="match status" value="1"/>
</dbReference>
<evidence type="ECO:0000256" key="6">
    <source>
        <dbReference type="ARBA" id="ARBA00023316"/>
    </source>
</evidence>
<dbReference type="InterPro" id="IPR038063">
    <property type="entry name" value="Transpep_catalytic_dom"/>
</dbReference>
<keyword evidence="8" id="KW-0732">Signal</keyword>
<evidence type="ECO:0000256" key="1">
    <source>
        <dbReference type="ARBA" id="ARBA00004752"/>
    </source>
</evidence>